<keyword evidence="5 7" id="KW-1133">Transmembrane helix</keyword>
<evidence type="ECO:0000256" key="7">
    <source>
        <dbReference type="SAM" id="Phobius"/>
    </source>
</evidence>
<dbReference type="Pfam" id="PF02080">
    <property type="entry name" value="TrkA_C"/>
    <property type="match status" value="2"/>
</dbReference>
<dbReference type="Proteomes" id="UP000662783">
    <property type="component" value="Chromosome"/>
</dbReference>
<evidence type="ECO:0000256" key="1">
    <source>
        <dbReference type="ARBA" id="ARBA00004141"/>
    </source>
</evidence>
<proteinExistence type="predicted"/>
<keyword evidence="6 7" id="KW-0472">Membrane</keyword>
<evidence type="ECO:0000256" key="3">
    <source>
        <dbReference type="ARBA" id="ARBA00022692"/>
    </source>
</evidence>
<dbReference type="KEGG" id="fuv:JR347_16475"/>
<accession>A0A975A0U3</accession>
<dbReference type="GO" id="GO:0008324">
    <property type="term" value="F:monoatomic cation transmembrane transporter activity"/>
    <property type="evidence" value="ECO:0007669"/>
    <property type="project" value="InterPro"/>
</dbReference>
<evidence type="ECO:0000256" key="5">
    <source>
        <dbReference type="ARBA" id="ARBA00022989"/>
    </source>
</evidence>
<dbReference type="Pfam" id="PF03600">
    <property type="entry name" value="CitMHS"/>
    <property type="match status" value="2"/>
</dbReference>
<feature type="transmembrane region" description="Helical" evidence="7">
    <location>
        <begin position="447"/>
        <end position="466"/>
    </location>
</feature>
<evidence type="ECO:0000313" key="9">
    <source>
        <dbReference type="EMBL" id="QSE97166.1"/>
    </source>
</evidence>
<evidence type="ECO:0000259" key="8">
    <source>
        <dbReference type="PROSITE" id="PS51202"/>
    </source>
</evidence>
<feature type="transmembrane region" description="Helical" evidence="7">
    <location>
        <begin position="30"/>
        <end position="48"/>
    </location>
</feature>
<reference evidence="9" key="1">
    <citation type="submission" date="2021-02" db="EMBL/GenBank/DDBJ databases">
        <title>Fulvivirga sp. S481 isolated from sea water.</title>
        <authorList>
            <person name="Bae S.S."/>
            <person name="Baek K."/>
        </authorList>
    </citation>
    <scope>NUCLEOTIDE SEQUENCE</scope>
    <source>
        <strain evidence="9">S481</strain>
    </source>
</reference>
<dbReference type="InterPro" id="IPR004680">
    <property type="entry name" value="Cit_transptr-like_dom"/>
</dbReference>
<keyword evidence="3 7" id="KW-0812">Transmembrane</keyword>
<feature type="domain" description="RCK C-terminal" evidence="8">
    <location>
        <begin position="298"/>
        <end position="382"/>
    </location>
</feature>
<dbReference type="SUPFAM" id="SSF116726">
    <property type="entry name" value="TrkA C-terminal domain-like"/>
    <property type="match status" value="2"/>
</dbReference>
<feature type="transmembrane region" description="Helical" evidence="7">
    <location>
        <begin position="6"/>
        <end position="23"/>
    </location>
</feature>
<sequence>MLPIDIQPYFVLGVIALLFTALYTEITKPAISFLFATLVLVIGGVIIPKDVLDGLANESIISIVLLILITAGFRSNFNVEGLLDSLFKKAKSYRYFLGLMMAKVAILSSFVNNTPVVVLMTPYVFDWGRKNKISPSKLLIPLSYATIFGGMITIIGTSTTLVLNGFLAKNGLVTINALHLFYIGGCITIFCILFILLIGNKLLPSRQDLIEKFELSKREYLIEKRLSQDSDLVGKTVKEGGLRNLKGVYLVEIVRKDQIISPVNPNEIIEPNDILIFAGNTDTIIDLTLSNVGIELPSNLEPSSGKNLQVVEGVISANNSLIGKTVKESNFRERYDAAVVAIHRNGEKLSGKIGRIKIKAGDVLLMYVGKSFHNKVDVYKDLYIISGDLKEIRNSKKTDTLKLVVITVVIVSLLFTQSYSLFTSLLIITTVMVGMKLITLQNIKRDLDINMIIILVLSLAIGQAMIKSGTGTIVAHQVVELLMPYGNIGLLIGMVLITTVLTSFVTNVGAIAISFPLALGIINDLGIEGAPFFLAIAFAASAAFITPIGYQTNLIVYGPGGYNFKDFLKIGVPVTCLYLAIVILGIALLYPQVFPI</sequence>
<feature type="transmembrane region" description="Helical" evidence="7">
    <location>
        <begin position="60"/>
        <end position="83"/>
    </location>
</feature>
<evidence type="ECO:0000256" key="6">
    <source>
        <dbReference type="ARBA" id="ARBA00023136"/>
    </source>
</evidence>
<feature type="transmembrane region" description="Helical" evidence="7">
    <location>
        <begin position="486"/>
        <end position="519"/>
    </location>
</feature>
<name>A0A975A0U3_9BACT</name>
<organism evidence="9 10">
    <name type="scientific">Fulvivirga lutea</name>
    <dbReference type="NCBI Taxonomy" id="2810512"/>
    <lineage>
        <taxon>Bacteria</taxon>
        <taxon>Pseudomonadati</taxon>
        <taxon>Bacteroidota</taxon>
        <taxon>Cytophagia</taxon>
        <taxon>Cytophagales</taxon>
        <taxon>Fulvivirgaceae</taxon>
        <taxon>Fulvivirga</taxon>
    </lineage>
</organism>
<dbReference type="InterPro" id="IPR051679">
    <property type="entry name" value="DASS-Related_Transporters"/>
</dbReference>
<dbReference type="GO" id="GO:0005886">
    <property type="term" value="C:plasma membrane"/>
    <property type="evidence" value="ECO:0007669"/>
    <property type="project" value="TreeGrafter"/>
</dbReference>
<dbReference type="PROSITE" id="PS01271">
    <property type="entry name" value="NA_SULFATE"/>
    <property type="match status" value="1"/>
</dbReference>
<feature type="transmembrane region" description="Helical" evidence="7">
    <location>
        <begin position="403"/>
        <end position="435"/>
    </location>
</feature>
<feature type="transmembrane region" description="Helical" evidence="7">
    <location>
        <begin position="145"/>
        <end position="168"/>
    </location>
</feature>
<comment type="subcellular location">
    <subcellularLocation>
        <location evidence="1">Membrane</location>
        <topology evidence="1">Multi-pass membrane protein</topology>
    </subcellularLocation>
</comment>
<protein>
    <submittedName>
        <fullName evidence="9">SLC13 family permease</fullName>
    </submittedName>
</protein>
<keyword evidence="2" id="KW-0813">Transport</keyword>
<evidence type="ECO:0000256" key="4">
    <source>
        <dbReference type="ARBA" id="ARBA00022737"/>
    </source>
</evidence>
<evidence type="ECO:0000256" key="2">
    <source>
        <dbReference type="ARBA" id="ARBA00022448"/>
    </source>
</evidence>
<keyword evidence="10" id="KW-1185">Reference proteome</keyword>
<dbReference type="InterPro" id="IPR006037">
    <property type="entry name" value="RCK_C"/>
</dbReference>
<feature type="transmembrane region" description="Helical" evidence="7">
    <location>
        <begin position="104"/>
        <end position="125"/>
    </location>
</feature>
<dbReference type="EMBL" id="CP070608">
    <property type="protein sequence ID" value="QSE97166.1"/>
    <property type="molecule type" value="Genomic_DNA"/>
</dbReference>
<evidence type="ECO:0000313" key="10">
    <source>
        <dbReference type="Proteomes" id="UP000662783"/>
    </source>
</evidence>
<gene>
    <name evidence="9" type="ORF">JR347_16475</name>
</gene>
<feature type="transmembrane region" description="Helical" evidence="7">
    <location>
        <begin position="531"/>
        <end position="550"/>
    </location>
</feature>
<dbReference type="PANTHER" id="PTHR43652:SF2">
    <property type="entry name" value="BASIC AMINO ACID ANTIPORTER YFCC-RELATED"/>
    <property type="match status" value="1"/>
</dbReference>
<keyword evidence="4" id="KW-0677">Repeat</keyword>
<feature type="domain" description="RCK C-terminal" evidence="8">
    <location>
        <begin position="208"/>
        <end position="293"/>
    </location>
</feature>
<dbReference type="GO" id="GO:0006813">
    <property type="term" value="P:potassium ion transport"/>
    <property type="evidence" value="ECO:0007669"/>
    <property type="project" value="InterPro"/>
</dbReference>
<dbReference type="InterPro" id="IPR036721">
    <property type="entry name" value="RCK_C_sf"/>
</dbReference>
<dbReference type="AlphaFoldDB" id="A0A975A0U3"/>
<dbReference type="PANTHER" id="PTHR43652">
    <property type="entry name" value="BASIC AMINO ACID ANTIPORTER YFCC-RELATED"/>
    <property type="match status" value="1"/>
</dbReference>
<dbReference type="InterPro" id="IPR031312">
    <property type="entry name" value="Na/sul_symport_CS"/>
</dbReference>
<feature type="transmembrane region" description="Helical" evidence="7">
    <location>
        <begin position="180"/>
        <end position="199"/>
    </location>
</feature>
<dbReference type="Gene3D" id="3.30.70.1450">
    <property type="entry name" value="Regulator of K+ conductance, C-terminal domain"/>
    <property type="match status" value="2"/>
</dbReference>
<dbReference type="RefSeq" id="WP_205721679.1">
    <property type="nucleotide sequence ID" value="NZ_CP070608.1"/>
</dbReference>
<feature type="transmembrane region" description="Helical" evidence="7">
    <location>
        <begin position="570"/>
        <end position="590"/>
    </location>
</feature>
<dbReference type="PROSITE" id="PS51202">
    <property type="entry name" value="RCK_C"/>
    <property type="match status" value="2"/>
</dbReference>